<dbReference type="Proteomes" id="UP000276133">
    <property type="component" value="Unassembled WGS sequence"/>
</dbReference>
<sequence>MNISAIEFYVCSRHLCRFLRLRINTCSNASKERDRIDGFKGTNLHQLSQSANDVPNPCKMHYARIY</sequence>
<name>A0A3M7R450_BRAPC</name>
<gene>
    <name evidence="1" type="ORF">BpHYR1_009740</name>
</gene>
<evidence type="ECO:0000313" key="1">
    <source>
        <dbReference type="EMBL" id="RNA18229.1"/>
    </source>
</evidence>
<proteinExistence type="predicted"/>
<evidence type="ECO:0000313" key="2">
    <source>
        <dbReference type="Proteomes" id="UP000276133"/>
    </source>
</evidence>
<protein>
    <submittedName>
        <fullName evidence="1">Uncharacterized protein</fullName>
    </submittedName>
</protein>
<reference evidence="1 2" key="1">
    <citation type="journal article" date="2018" name="Sci. Rep.">
        <title>Genomic signatures of local adaptation to the degree of environmental predictability in rotifers.</title>
        <authorList>
            <person name="Franch-Gras L."/>
            <person name="Hahn C."/>
            <person name="Garcia-Roger E.M."/>
            <person name="Carmona M.J."/>
            <person name="Serra M."/>
            <person name="Gomez A."/>
        </authorList>
    </citation>
    <scope>NUCLEOTIDE SEQUENCE [LARGE SCALE GENOMIC DNA]</scope>
    <source>
        <strain evidence="1">HYR1</strain>
    </source>
</reference>
<dbReference type="AlphaFoldDB" id="A0A3M7R450"/>
<dbReference type="EMBL" id="REGN01004288">
    <property type="protein sequence ID" value="RNA18229.1"/>
    <property type="molecule type" value="Genomic_DNA"/>
</dbReference>
<comment type="caution">
    <text evidence="1">The sequence shown here is derived from an EMBL/GenBank/DDBJ whole genome shotgun (WGS) entry which is preliminary data.</text>
</comment>
<organism evidence="1 2">
    <name type="scientific">Brachionus plicatilis</name>
    <name type="common">Marine rotifer</name>
    <name type="synonym">Brachionus muelleri</name>
    <dbReference type="NCBI Taxonomy" id="10195"/>
    <lineage>
        <taxon>Eukaryota</taxon>
        <taxon>Metazoa</taxon>
        <taxon>Spiralia</taxon>
        <taxon>Gnathifera</taxon>
        <taxon>Rotifera</taxon>
        <taxon>Eurotatoria</taxon>
        <taxon>Monogononta</taxon>
        <taxon>Pseudotrocha</taxon>
        <taxon>Ploima</taxon>
        <taxon>Brachionidae</taxon>
        <taxon>Brachionus</taxon>
    </lineage>
</organism>
<keyword evidence="2" id="KW-1185">Reference proteome</keyword>
<accession>A0A3M7R450</accession>